<dbReference type="NCBIfam" id="TIGR00225">
    <property type="entry name" value="prc"/>
    <property type="match status" value="1"/>
</dbReference>
<evidence type="ECO:0000256" key="4">
    <source>
        <dbReference type="ARBA" id="ARBA00022825"/>
    </source>
</evidence>
<evidence type="ECO:0000256" key="1">
    <source>
        <dbReference type="ARBA" id="ARBA00009179"/>
    </source>
</evidence>
<dbReference type="Gene3D" id="2.30.42.10">
    <property type="match status" value="1"/>
</dbReference>
<dbReference type="SUPFAM" id="SSF52096">
    <property type="entry name" value="ClpP/crotonase"/>
    <property type="match status" value="1"/>
</dbReference>
<evidence type="ECO:0000256" key="3">
    <source>
        <dbReference type="ARBA" id="ARBA00022801"/>
    </source>
</evidence>
<proteinExistence type="inferred from homology"/>
<dbReference type="PANTHER" id="PTHR32060">
    <property type="entry name" value="TAIL-SPECIFIC PROTEASE"/>
    <property type="match status" value="1"/>
</dbReference>
<dbReference type="GO" id="GO:0004252">
    <property type="term" value="F:serine-type endopeptidase activity"/>
    <property type="evidence" value="ECO:0007669"/>
    <property type="project" value="UniProtKB-EC"/>
</dbReference>
<organism evidence="8">
    <name type="scientific">uncultured Pyrinomonadaceae bacterium</name>
    <dbReference type="NCBI Taxonomy" id="2283094"/>
    <lineage>
        <taxon>Bacteria</taxon>
        <taxon>Pseudomonadati</taxon>
        <taxon>Acidobacteriota</taxon>
        <taxon>Blastocatellia</taxon>
        <taxon>Blastocatellales</taxon>
        <taxon>Pyrinomonadaceae</taxon>
        <taxon>environmental samples</taxon>
    </lineage>
</organism>
<evidence type="ECO:0000259" key="7">
    <source>
        <dbReference type="PROSITE" id="PS50106"/>
    </source>
</evidence>
<keyword evidence="3 5" id="KW-0378">Hydrolase</keyword>
<dbReference type="EC" id="3.4.21.102" evidence="8"/>
<feature type="domain" description="PDZ" evidence="7">
    <location>
        <begin position="89"/>
        <end position="157"/>
    </location>
</feature>
<dbReference type="InterPro" id="IPR029045">
    <property type="entry name" value="ClpP/crotonase-like_dom_sf"/>
</dbReference>
<dbReference type="Gene3D" id="3.90.226.10">
    <property type="entry name" value="2-enoyl-CoA Hydratase, Chain A, domain 1"/>
    <property type="match status" value="1"/>
</dbReference>
<dbReference type="PROSITE" id="PS50106">
    <property type="entry name" value="PDZ"/>
    <property type="match status" value="1"/>
</dbReference>
<sequence length="543" mass="59792">MSRKFGIIAIVLVVVGALVGGIFGRLPMTTSADNSVTQEKVTADYREALSVIDANYVSRIDHEKVSESSIQGMLWSLDPHSSFFTRDEFRKLYEDQASQFYGIGVSILQHRDGVYVQSIIPNTPADKAGLHYGDRFLEIEGKDARKYTSAEVSKNVRGERGTTVNIKIERAGQEKPLEFNIVRGGVPLPSIRNYFMLKDGVGYVGFTGGFQETSADELDEAMSDLKKQGMKSLVLDLRGNPGGLLPQAIEVVSRFVPRGQTVVSVKGRSRYAQSQDLRAVGDRTEDLPLVVMINGGSASASEIVAGAIQDYGRGVVVGTDSFGKGLVQRVFPLPFGTGLTLTTARYYTPFGRSLQKDYSSGSIYDYYTNHDDEDEASNEQKPKPVASPMKTAGGRIFNSGRGIEPDLKAPALAFTPLRFRLNDAAFFFVRQLVAGQIKGLENYKVEKQNYNQTVAPNDLQINDKMLEAFRLFVAKDKENGLSVENVNSQIDYARARIRQELATANYSDEAGRQVLLENDPQILKAIDAVPEARKLLGTYTANK</sequence>
<accession>A0A6J4PPA3</accession>
<dbReference type="Pfam" id="PF03572">
    <property type="entry name" value="Peptidase_S41"/>
    <property type="match status" value="1"/>
</dbReference>
<keyword evidence="2 5" id="KW-0645">Protease</keyword>
<dbReference type="InterPro" id="IPR004447">
    <property type="entry name" value="Peptidase_S41A"/>
</dbReference>
<dbReference type="Pfam" id="PF13180">
    <property type="entry name" value="PDZ_2"/>
    <property type="match status" value="1"/>
</dbReference>
<keyword evidence="4 5" id="KW-0720">Serine protease</keyword>
<gene>
    <name evidence="8" type="ORF">AVDCRST_MAG74-2641</name>
</gene>
<dbReference type="GO" id="GO:0006508">
    <property type="term" value="P:proteolysis"/>
    <property type="evidence" value="ECO:0007669"/>
    <property type="project" value="UniProtKB-KW"/>
</dbReference>
<feature type="region of interest" description="Disordered" evidence="6">
    <location>
        <begin position="369"/>
        <end position="391"/>
    </location>
</feature>
<reference evidence="8" key="1">
    <citation type="submission" date="2020-02" db="EMBL/GenBank/DDBJ databases">
        <authorList>
            <person name="Meier V. D."/>
        </authorList>
    </citation>
    <scope>NUCLEOTIDE SEQUENCE</scope>
    <source>
        <strain evidence="8">AVDCRST_MAG74</strain>
    </source>
</reference>
<dbReference type="SMART" id="SM00245">
    <property type="entry name" value="TSPc"/>
    <property type="match status" value="1"/>
</dbReference>
<dbReference type="InterPro" id="IPR001478">
    <property type="entry name" value="PDZ"/>
</dbReference>
<dbReference type="CDD" id="cd06782">
    <property type="entry name" value="cpPDZ_CPP-like"/>
    <property type="match status" value="1"/>
</dbReference>
<dbReference type="EMBL" id="CADCUR010000245">
    <property type="protein sequence ID" value="CAA9416159.1"/>
    <property type="molecule type" value="Genomic_DNA"/>
</dbReference>
<dbReference type="InterPro" id="IPR036034">
    <property type="entry name" value="PDZ_sf"/>
</dbReference>
<evidence type="ECO:0000256" key="2">
    <source>
        <dbReference type="ARBA" id="ARBA00022670"/>
    </source>
</evidence>
<dbReference type="SUPFAM" id="SSF50156">
    <property type="entry name" value="PDZ domain-like"/>
    <property type="match status" value="1"/>
</dbReference>
<protein>
    <submittedName>
        <fullName evidence="8">Carboxyl-terminal protease</fullName>
        <ecNumber evidence="8">3.4.21.102</ecNumber>
    </submittedName>
</protein>
<dbReference type="InterPro" id="IPR005151">
    <property type="entry name" value="Tail-specific_protease"/>
</dbReference>
<evidence type="ECO:0000256" key="5">
    <source>
        <dbReference type="RuleBase" id="RU004404"/>
    </source>
</evidence>
<name>A0A6J4PPA3_9BACT</name>
<dbReference type="Gene3D" id="3.30.750.44">
    <property type="match status" value="1"/>
</dbReference>
<dbReference type="GO" id="GO:0007165">
    <property type="term" value="P:signal transduction"/>
    <property type="evidence" value="ECO:0007669"/>
    <property type="project" value="TreeGrafter"/>
</dbReference>
<dbReference type="AlphaFoldDB" id="A0A6J4PPA3"/>
<evidence type="ECO:0000256" key="6">
    <source>
        <dbReference type="SAM" id="MobiDB-lite"/>
    </source>
</evidence>
<dbReference type="PANTHER" id="PTHR32060:SF30">
    <property type="entry name" value="CARBOXY-TERMINAL PROCESSING PROTEASE CTPA"/>
    <property type="match status" value="1"/>
</dbReference>
<evidence type="ECO:0000313" key="8">
    <source>
        <dbReference type="EMBL" id="CAA9416159.1"/>
    </source>
</evidence>
<dbReference type="GO" id="GO:0030288">
    <property type="term" value="C:outer membrane-bounded periplasmic space"/>
    <property type="evidence" value="ECO:0007669"/>
    <property type="project" value="TreeGrafter"/>
</dbReference>
<comment type="similarity">
    <text evidence="1 5">Belongs to the peptidase S41A family.</text>
</comment>
<dbReference type="CDD" id="cd07560">
    <property type="entry name" value="Peptidase_S41_CPP"/>
    <property type="match status" value="1"/>
</dbReference>
<dbReference type="SMART" id="SM00228">
    <property type="entry name" value="PDZ"/>
    <property type="match status" value="1"/>
</dbReference>